<keyword evidence="14" id="KW-1185">Reference proteome</keyword>
<dbReference type="GO" id="GO:0030593">
    <property type="term" value="P:neutrophil chemotaxis"/>
    <property type="evidence" value="ECO:0007669"/>
    <property type="project" value="TreeGrafter"/>
</dbReference>
<evidence type="ECO:0000256" key="3">
    <source>
        <dbReference type="ARBA" id="ARBA00022729"/>
    </source>
</evidence>
<evidence type="ECO:0000313" key="14">
    <source>
        <dbReference type="Proteomes" id="UP000472268"/>
    </source>
</evidence>
<keyword evidence="7" id="KW-0325">Glycoprotein</keyword>
<evidence type="ECO:0000256" key="2">
    <source>
        <dbReference type="ARBA" id="ARBA00022692"/>
    </source>
</evidence>
<dbReference type="GO" id="GO:0005886">
    <property type="term" value="C:plasma membrane"/>
    <property type="evidence" value="ECO:0007669"/>
    <property type="project" value="TreeGrafter"/>
</dbReference>
<gene>
    <name evidence="13" type="primary">LOC115306702</name>
</gene>
<evidence type="ECO:0000256" key="8">
    <source>
        <dbReference type="ARBA" id="ARBA00023319"/>
    </source>
</evidence>
<dbReference type="SMART" id="SM00406">
    <property type="entry name" value="IGv"/>
    <property type="match status" value="2"/>
</dbReference>
<dbReference type="GO" id="GO:0007157">
    <property type="term" value="P:heterophilic cell-cell adhesion via plasma membrane cell adhesion molecules"/>
    <property type="evidence" value="ECO:0007669"/>
    <property type="project" value="TreeGrafter"/>
</dbReference>
<keyword evidence="5 10" id="KW-0472">Membrane</keyword>
<feature type="region of interest" description="Disordered" evidence="9">
    <location>
        <begin position="299"/>
        <end position="338"/>
    </location>
</feature>
<dbReference type="Proteomes" id="UP000472268">
    <property type="component" value="Chromosome 11"/>
</dbReference>
<dbReference type="SMART" id="SM00409">
    <property type="entry name" value="IG"/>
    <property type="match status" value="2"/>
</dbReference>
<dbReference type="AlphaFoldDB" id="A0A673VL21"/>
<keyword evidence="8" id="KW-0393">Immunoglobulin domain</keyword>
<feature type="region of interest" description="Disordered" evidence="9">
    <location>
        <begin position="381"/>
        <end position="406"/>
    </location>
</feature>
<evidence type="ECO:0000313" key="13">
    <source>
        <dbReference type="Ensembl" id="ENSSSUP00005034502.1"/>
    </source>
</evidence>
<evidence type="ECO:0000256" key="11">
    <source>
        <dbReference type="SAM" id="SignalP"/>
    </source>
</evidence>
<evidence type="ECO:0000256" key="6">
    <source>
        <dbReference type="ARBA" id="ARBA00023157"/>
    </source>
</evidence>
<dbReference type="InterPro" id="IPR013106">
    <property type="entry name" value="Ig_V-set"/>
</dbReference>
<dbReference type="PRINTS" id="PR00213">
    <property type="entry name" value="MYELINP0"/>
</dbReference>
<dbReference type="InterPro" id="IPR036179">
    <property type="entry name" value="Ig-like_dom_sf"/>
</dbReference>
<dbReference type="GO" id="GO:0050839">
    <property type="term" value="F:cell adhesion molecule binding"/>
    <property type="evidence" value="ECO:0007669"/>
    <property type="project" value="TreeGrafter"/>
</dbReference>
<dbReference type="PROSITE" id="PS50835">
    <property type="entry name" value="IG_LIKE"/>
    <property type="match status" value="2"/>
</dbReference>
<reference evidence="13" key="3">
    <citation type="submission" date="2025-09" db="UniProtKB">
        <authorList>
            <consortium name="Ensembl"/>
        </authorList>
    </citation>
    <scope>IDENTIFICATION</scope>
</reference>
<evidence type="ECO:0000256" key="7">
    <source>
        <dbReference type="ARBA" id="ARBA00023180"/>
    </source>
</evidence>
<dbReference type="InterPro" id="IPR003599">
    <property type="entry name" value="Ig_sub"/>
</dbReference>
<dbReference type="PANTHER" id="PTHR13869">
    <property type="entry name" value="MYELIN P0 RELATED"/>
    <property type="match status" value="1"/>
</dbReference>
<proteinExistence type="predicted"/>
<keyword evidence="4 10" id="KW-1133">Transmembrane helix</keyword>
<feature type="transmembrane region" description="Helical" evidence="10">
    <location>
        <begin position="270"/>
        <end position="291"/>
    </location>
</feature>
<dbReference type="Pfam" id="PF07686">
    <property type="entry name" value="V-set"/>
    <property type="match status" value="2"/>
</dbReference>
<keyword evidence="3 11" id="KW-0732">Signal</keyword>
<protein>
    <recommendedName>
        <fullName evidence="12">Ig-like domain-containing protein</fullName>
    </recommendedName>
</protein>
<dbReference type="InterPro" id="IPR013783">
    <property type="entry name" value="Ig-like_fold"/>
</dbReference>
<feature type="domain" description="Ig-like" evidence="12">
    <location>
        <begin position="137"/>
        <end position="245"/>
    </location>
</feature>
<evidence type="ECO:0000256" key="1">
    <source>
        <dbReference type="ARBA" id="ARBA00004479"/>
    </source>
</evidence>
<reference evidence="13" key="2">
    <citation type="submission" date="2025-08" db="UniProtKB">
        <authorList>
            <consortium name="Ensembl"/>
        </authorList>
    </citation>
    <scope>IDENTIFICATION</scope>
</reference>
<accession>A0A673VL21</accession>
<evidence type="ECO:0000256" key="5">
    <source>
        <dbReference type="ARBA" id="ARBA00023136"/>
    </source>
</evidence>
<feature type="chain" id="PRO_5025538258" description="Ig-like domain-containing protein" evidence="11">
    <location>
        <begin position="20"/>
        <end position="480"/>
    </location>
</feature>
<keyword evidence="6" id="KW-1015">Disulfide bond</keyword>
<evidence type="ECO:0000259" key="12">
    <source>
        <dbReference type="PROSITE" id="PS50835"/>
    </source>
</evidence>
<dbReference type="Ensembl" id="ENSSSUT00005039314.1">
    <property type="protein sequence ID" value="ENSSSUP00005034502.1"/>
    <property type="gene ID" value="ENSSSUG00005022114.1"/>
</dbReference>
<dbReference type="PANTHER" id="PTHR13869:SF22">
    <property type="entry name" value="JUNCTIONAL ADHESION MOLECULE-LIKE"/>
    <property type="match status" value="1"/>
</dbReference>
<reference evidence="13 14" key="1">
    <citation type="submission" date="2019-05" db="EMBL/GenBank/DDBJ databases">
        <title>A Chromosome-scale Meerkat (S. suricatta) Genome Assembly.</title>
        <authorList>
            <person name="Dudchenko O."/>
            <person name="Lieberman Aiden E."/>
            <person name="Tung J."/>
            <person name="Barreiro L.B."/>
            <person name="Clutton-Brock T.H."/>
        </authorList>
    </citation>
    <scope>NUCLEOTIDE SEQUENCE [LARGE SCALE GENOMIC DNA]</scope>
</reference>
<name>A0A673VL21_SURSU</name>
<dbReference type="InterPro" id="IPR000920">
    <property type="entry name" value="Myelin_P0-rel"/>
</dbReference>
<comment type="subcellular location">
    <subcellularLocation>
        <location evidence="1">Membrane</location>
        <topology evidence="1">Single-pass type I membrane protein</topology>
    </subcellularLocation>
</comment>
<organism evidence="13 14">
    <name type="scientific">Suricata suricatta</name>
    <name type="common">Meerkat</name>
    <dbReference type="NCBI Taxonomy" id="37032"/>
    <lineage>
        <taxon>Eukaryota</taxon>
        <taxon>Metazoa</taxon>
        <taxon>Chordata</taxon>
        <taxon>Craniata</taxon>
        <taxon>Vertebrata</taxon>
        <taxon>Euteleostomi</taxon>
        <taxon>Mammalia</taxon>
        <taxon>Eutheria</taxon>
        <taxon>Laurasiatheria</taxon>
        <taxon>Carnivora</taxon>
        <taxon>Feliformia</taxon>
        <taxon>Herpestidae</taxon>
        <taxon>Suricata</taxon>
    </lineage>
</organism>
<dbReference type="GO" id="GO:0035696">
    <property type="term" value="P:monocyte extravasation"/>
    <property type="evidence" value="ECO:0007669"/>
    <property type="project" value="TreeGrafter"/>
</dbReference>
<dbReference type="Gene3D" id="2.60.40.10">
    <property type="entry name" value="Immunoglobulins"/>
    <property type="match status" value="2"/>
</dbReference>
<feature type="domain" description="Ig-like" evidence="12">
    <location>
        <begin position="23"/>
        <end position="126"/>
    </location>
</feature>
<evidence type="ECO:0000256" key="4">
    <source>
        <dbReference type="ARBA" id="ARBA00022989"/>
    </source>
</evidence>
<evidence type="ECO:0000256" key="9">
    <source>
        <dbReference type="SAM" id="MobiDB-lite"/>
    </source>
</evidence>
<evidence type="ECO:0000256" key="10">
    <source>
        <dbReference type="SAM" id="Phobius"/>
    </source>
</evidence>
<dbReference type="SUPFAM" id="SSF48726">
    <property type="entry name" value="Immunoglobulin"/>
    <property type="match status" value="2"/>
</dbReference>
<feature type="region of interest" description="Disordered" evidence="9">
    <location>
        <begin position="421"/>
        <end position="480"/>
    </location>
</feature>
<dbReference type="InterPro" id="IPR007110">
    <property type="entry name" value="Ig-like_dom"/>
</dbReference>
<keyword evidence="2 10" id="KW-0812">Transmembrane</keyword>
<sequence>MFWPLVLLLMPGLLDYSLGLDDPIASSLELAVHVGDSALMGCVFKSAEEKRVTKVDWMFSTGEHAKDYYVLYYYANLSVPVGRFQNRVCLVGDISRNDGSLLLQNVEEADQGTYTCEIRFEMESLVFKKAVLLHVLPEATTELRAHVGDSPRLGCVLQSTGEKRVTKVDWTFSSGEHAKEEVLFRYPSGLGAPARPSQSRVVLVGDTSHSDASIVLQGVRESDRGSYTCSVRLGDLTFRKTTVLHVTQEEPRMSVTPAALRPELLGGNQLVTIVGIVCGTVLLLPVLILIVKRTHRSKSSGASTGLVKSLENTQKADPEKHVYSSITSRELTEEEDTSARADATYVTMSVTCDVQTSSDCQEGCVLHSVSHCGLGSLLAPSSAPQGSPARRKGPWRAQGVGVRPGGVSSPWANCRHAGHERGSALLGPGRPPLPLGEGRSVSVPVTPALTPDDGSRERCCQGSVSSGPGPVPPRETGAQL</sequence>
<dbReference type="GO" id="GO:0072672">
    <property type="term" value="P:neutrophil extravasation"/>
    <property type="evidence" value="ECO:0007669"/>
    <property type="project" value="TreeGrafter"/>
</dbReference>
<feature type="signal peptide" evidence="11">
    <location>
        <begin position="1"/>
        <end position="19"/>
    </location>
</feature>